<evidence type="ECO:0000313" key="12">
    <source>
        <dbReference type="Proteomes" id="UP001187192"/>
    </source>
</evidence>
<dbReference type="GO" id="GO:0042283">
    <property type="term" value="F:dolichyl pyrophosphate Glc1Man9GlcNAc2 alpha-1,3-glucosyltransferase activity"/>
    <property type="evidence" value="ECO:0007669"/>
    <property type="project" value="TreeGrafter"/>
</dbReference>
<dbReference type="PANTHER" id="PTHR12413:SF2">
    <property type="entry name" value="DOLICHYL PYROPHOSPHATE GLC1MAN9GLCNAC2 ALPHA-1,3-GLUCOSYLTRANSFERASE-RELATED"/>
    <property type="match status" value="1"/>
</dbReference>
<sequence length="186" mass="21220">MTDHPIDNFRSSSSCFISLPLQSLEGSTAKEDYKMVQSMDDARHYFMLSIVSCYSIFPLLFEAQEYPIKVVLLLLHSILIWLGFSALFANDAAVEATSVKKGDVELERNASFSTAAREGEFTVKWLEKGYLVGMVIVEIWGQFLHPLFLDDKLPFVPLMLISIYCTIGVMYSWIWQLKMIVRSVDL</sequence>
<feature type="transmembrane region" description="Helical" evidence="10">
    <location>
        <begin position="44"/>
        <end position="61"/>
    </location>
</feature>
<comment type="caution">
    <text evidence="10">Lacks conserved residue(s) required for the propagation of feature annotation.</text>
</comment>
<evidence type="ECO:0000256" key="8">
    <source>
        <dbReference type="ARBA" id="ARBA00022989"/>
    </source>
</evidence>
<keyword evidence="5 10" id="KW-0808">Transferase</keyword>
<evidence type="ECO:0000256" key="2">
    <source>
        <dbReference type="ARBA" id="ARBA00004922"/>
    </source>
</evidence>
<comment type="similarity">
    <text evidence="3 10">Belongs to the ALG6/ALG8 glucosyltransferase family.</text>
</comment>
<evidence type="ECO:0000313" key="11">
    <source>
        <dbReference type="EMBL" id="GMN48270.1"/>
    </source>
</evidence>
<evidence type="ECO:0000256" key="4">
    <source>
        <dbReference type="ARBA" id="ARBA00022676"/>
    </source>
</evidence>
<accession>A0AA88AAN5</accession>
<dbReference type="Proteomes" id="UP001187192">
    <property type="component" value="Unassembled WGS sequence"/>
</dbReference>
<evidence type="ECO:0000256" key="7">
    <source>
        <dbReference type="ARBA" id="ARBA00022824"/>
    </source>
</evidence>
<proteinExistence type="inferred from homology"/>
<reference evidence="11" key="1">
    <citation type="submission" date="2023-07" db="EMBL/GenBank/DDBJ databases">
        <title>draft genome sequence of fig (Ficus carica).</title>
        <authorList>
            <person name="Takahashi T."/>
            <person name="Nishimura K."/>
        </authorList>
    </citation>
    <scope>NUCLEOTIDE SEQUENCE</scope>
</reference>
<dbReference type="GO" id="GO:0006487">
    <property type="term" value="P:protein N-linked glycosylation"/>
    <property type="evidence" value="ECO:0007669"/>
    <property type="project" value="TreeGrafter"/>
</dbReference>
<keyword evidence="6 10" id="KW-0812">Transmembrane</keyword>
<feature type="transmembrane region" description="Helical" evidence="10">
    <location>
        <begin position="67"/>
        <end position="89"/>
    </location>
</feature>
<evidence type="ECO:0000256" key="3">
    <source>
        <dbReference type="ARBA" id="ARBA00008715"/>
    </source>
</evidence>
<dbReference type="EMBL" id="BTGU01000028">
    <property type="protein sequence ID" value="GMN48270.1"/>
    <property type="molecule type" value="Genomic_DNA"/>
</dbReference>
<comment type="subcellular location">
    <subcellularLocation>
        <location evidence="1 10">Endoplasmic reticulum membrane</location>
        <topology evidence="1 10">Multi-pass membrane protein</topology>
    </subcellularLocation>
</comment>
<dbReference type="EC" id="2.4.1.-" evidence="10"/>
<dbReference type="AlphaFoldDB" id="A0AA88AAN5"/>
<keyword evidence="8 10" id="KW-1133">Transmembrane helix</keyword>
<keyword evidence="9 10" id="KW-0472">Membrane</keyword>
<protein>
    <recommendedName>
        <fullName evidence="10">Alpha-1,3-glucosyltransferase</fullName>
        <ecNumber evidence="10">2.4.1.-</ecNumber>
    </recommendedName>
</protein>
<gene>
    <name evidence="11" type="ORF">TIFTF001_017447</name>
</gene>
<feature type="transmembrane region" description="Helical" evidence="10">
    <location>
        <begin position="155"/>
        <end position="174"/>
    </location>
</feature>
<evidence type="ECO:0000256" key="6">
    <source>
        <dbReference type="ARBA" id="ARBA00022692"/>
    </source>
</evidence>
<comment type="pathway">
    <text evidence="2 10">Protein modification; protein glycosylation.</text>
</comment>
<keyword evidence="7 10" id="KW-0256">Endoplasmic reticulum</keyword>
<name>A0AA88AAN5_FICCA</name>
<dbReference type="Pfam" id="PF03155">
    <property type="entry name" value="Alg6_Alg8"/>
    <property type="match status" value="1"/>
</dbReference>
<dbReference type="PANTHER" id="PTHR12413">
    <property type="entry name" value="DOLICHYL GLYCOSYLTRANSFERASE"/>
    <property type="match status" value="1"/>
</dbReference>
<dbReference type="InterPro" id="IPR004856">
    <property type="entry name" value="Glyco_trans_ALG6/ALG8"/>
</dbReference>
<evidence type="ECO:0000256" key="5">
    <source>
        <dbReference type="ARBA" id="ARBA00022679"/>
    </source>
</evidence>
<keyword evidence="12" id="KW-1185">Reference proteome</keyword>
<comment type="caution">
    <text evidence="11">The sequence shown here is derived from an EMBL/GenBank/DDBJ whole genome shotgun (WGS) entry which is preliminary data.</text>
</comment>
<dbReference type="GO" id="GO:0005789">
    <property type="term" value="C:endoplasmic reticulum membrane"/>
    <property type="evidence" value="ECO:0007669"/>
    <property type="project" value="UniProtKB-SubCell"/>
</dbReference>
<keyword evidence="4 10" id="KW-0328">Glycosyltransferase</keyword>
<evidence type="ECO:0000256" key="9">
    <source>
        <dbReference type="ARBA" id="ARBA00023136"/>
    </source>
</evidence>
<evidence type="ECO:0000256" key="10">
    <source>
        <dbReference type="RuleBase" id="RU363110"/>
    </source>
</evidence>
<organism evidence="11 12">
    <name type="scientific">Ficus carica</name>
    <name type="common">Common fig</name>
    <dbReference type="NCBI Taxonomy" id="3494"/>
    <lineage>
        <taxon>Eukaryota</taxon>
        <taxon>Viridiplantae</taxon>
        <taxon>Streptophyta</taxon>
        <taxon>Embryophyta</taxon>
        <taxon>Tracheophyta</taxon>
        <taxon>Spermatophyta</taxon>
        <taxon>Magnoliopsida</taxon>
        <taxon>eudicotyledons</taxon>
        <taxon>Gunneridae</taxon>
        <taxon>Pentapetalae</taxon>
        <taxon>rosids</taxon>
        <taxon>fabids</taxon>
        <taxon>Rosales</taxon>
        <taxon>Moraceae</taxon>
        <taxon>Ficeae</taxon>
        <taxon>Ficus</taxon>
    </lineage>
</organism>
<evidence type="ECO:0000256" key="1">
    <source>
        <dbReference type="ARBA" id="ARBA00004477"/>
    </source>
</evidence>